<dbReference type="EMBL" id="SJPT01000008">
    <property type="protein sequence ID" value="TWU20412.1"/>
    <property type="molecule type" value="Genomic_DNA"/>
</dbReference>
<reference evidence="1 2" key="1">
    <citation type="submission" date="2019-02" db="EMBL/GenBank/DDBJ databases">
        <title>Deep-cultivation of Planctomycetes and their phenomic and genomic characterization uncovers novel biology.</title>
        <authorList>
            <person name="Wiegand S."/>
            <person name="Jogler M."/>
            <person name="Boedeker C."/>
            <person name="Pinto D."/>
            <person name="Vollmers J."/>
            <person name="Rivas-Marin E."/>
            <person name="Kohn T."/>
            <person name="Peeters S.H."/>
            <person name="Heuer A."/>
            <person name="Rast P."/>
            <person name="Oberbeckmann S."/>
            <person name="Bunk B."/>
            <person name="Jeske O."/>
            <person name="Meyerdierks A."/>
            <person name="Storesund J.E."/>
            <person name="Kallscheuer N."/>
            <person name="Luecker S."/>
            <person name="Lage O.M."/>
            <person name="Pohl T."/>
            <person name="Merkel B.J."/>
            <person name="Hornburger P."/>
            <person name="Mueller R.-W."/>
            <person name="Bruemmer F."/>
            <person name="Labrenz M."/>
            <person name="Spormann A.M."/>
            <person name="Op Den Camp H."/>
            <person name="Overmann J."/>
            <person name="Amann R."/>
            <person name="Jetten M.S.M."/>
            <person name="Mascher T."/>
            <person name="Medema M.H."/>
            <person name="Devos D.P."/>
            <person name="Kaster A.-K."/>
            <person name="Ovreas L."/>
            <person name="Rohde M."/>
            <person name="Galperin M.Y."/>
            <person name="Jogler C."/>
        </authorList>
    </citation>
    <scope>NUCLEOTIDE SEQUENCE [LARGE SCALE GENOMIC DNA]</scope>
    <source>
        <strain evidence="1 2">Pla52o</strain>
    </source>
</reference>
<proteinExistence type="predicted"/>
<organism evidence="1 2">
    <name type="scientific">Novipirellula galeiformis</name>
    <dbReference type="NCBI Taxonomy" id="2528004"/>
    <lineage>
        <taxon>Bacteria</taxon>
        <taxon>Pseudomonadati</taxon>
        <taxon>Planctomycetota</taxon>
        <taxon>Planctomycetia</taxon>
        <taxon>Pirellulales</taxon>
        <taxon>Pirellulaceae</taxon>
        <taxon>Novipirellula</taxon>
    </lineage>
</organism>
<comment type="caution">
    <text evidence="1">The sequence shown here is derived from an EMBL/GenBank/DDBJ whole genome shotgun (WGS) entry which is preliminary data.</text>
</comment>
<protein>
    <submittedName>
        <fullName evidence="1">Uncharacterized protein</fullName>
    </submittedName>
</protein>
<keyword evidence="2" id="KW-1185">Reference proteome</keyword>
<sequence>MVPKRAPFFYGATIPWYGSINVWLHGIVTSLISPPVSFVYGNAGLSRLVAERLVPIVCDENEIFARGNKK</sequence>
<accession>A0A5C6C8C9</accession>
<dbReference type="AlphaFoldDB" id="A0A5C6C8C9"/>
<dbReference type="Proteomes" id="UP000316304">
    <property type="component" value="Unassembled WGS sequence"/>
</dbReference>
<evidence type="ECO:0000313" key="2">
    <source>
        <dbReference type="Proteomes" id="UP000316304"/>
    </source>
</evidence>
<gene>
    <name evidence="1" type="ORF">Pla52o_42870</name>
</gene>
<name>A0A5C6C8C9_9BACT</name>
<evidence type="ECO:0000313" key="1">
    <source>
        <dbReference type="EMBL" id="TWU20412.1"/>
    </source>
</evidence>